<dbReference type="Pfam" id="PF07963">
    <property type="entry name" value="N_methyl"/>
    <property type="match status" value="1"/>
</dbReference>
<dbReference type="AlphaFoldDB" id="A0A285VVC0"/>
<keyword evidence="1" id="KW-1133">Transmembrane helix</keyword>
<accession>A0A285VVC0</accession>
<keyword evidence="1" id="KW-0812">Transmembrane</keyword>
<gene>
    <name evidence="2" type="ORF">SAMN05421509_11111</name>
</gene>
<name>A0A285VVC0_9GAMM</name>
<dbReference type="RefSeq" id="WP_097023986.1">
    <property type="nucleotide sequence ID" value="NZ_OBQJ01000011.1"/>
</dbReference>
<evidence type="ECO:0000313" key="3">
    <source>
        <dbReference type="Proteomes" id="UP000219023"/>
    </source>
</evidence>
<reference evidence="2 3" key="1">
    <citation type="submission" date="2017-08" db="EMBL/GenBank/DDBJ databases">
        <authorList>
            <person name="de Groot N.N."/>
        </authorList>
    </citation>
    <scope>NUCLEOTIDE SEQUENCE [LARGE SCALE GENOMIC DNA]</scope>
    <source>
        <strain evidence="2 3">USBA 855</strain>
    </source>
</reference>
<feature type="transmembrane region" description="Helical" evidence="1">
    <location>
        <begin position="20"/>
        <end position="39"/>
    </location>
</feature>
<dbReference type="NCBIfam" id="TIGR02532">
    <property type="entry name" value="IV_pilin_GFxxxE"/>
    <property type="match status" value="1"/>
</dbReference>
<dbReference type="EMBL" id="OBQJ01000011">
    <property type="protein sequence ID" value="SOC57827.1"/>
    <property type="molecule type" value="Genomic_DNA"/>
</dbReference>
<keyword evidence="1" id="KW-0472">Membrane</keyword>
<protein>
    <submittedName>
        <fullName evidence="2">Type IV pilus assembly protein PilV</fullName>
    </submittedName>
</protein>
<evidence type="ECO:0000256" key="1">
    <source>
        <dbReference type="SAM" id="Phobius"/>
    </source>
</evidence>
<evidence type="ECO:0000313" key="2">
    <source>
        <dbReference type="EMBL" id="SOC57827.1"/>
    </source>
</evidence>
<proteinExistence type="predicted"/>
<dbReference type="Proteomes" id="UP000219023">
    <property type="component" value="Unassembled WGS sequence"/>
</dbReference>
<organism evidence="2 3">
    <name type="scientific">Chromohalobacter canadensis</name>
    <dbReference type="NCBI Taxonomy" id="141389"/>
    <lineage>
        <taxon>Bacteria</taxon>
        <taxon>Pseudomonadati</taxon>
        <taxon>Pseudomonadota</taxon>
        <taxon>Gammaproteobacteria</taxon>
        <taxon>Oceanospirillales</taxon>
        <taxon>Halomonadaceae</taxon>
        <taxon>Chromohalobacter</taxon>
    </lineage>
</organism>
<sequence>MRATHRDARSRHGCTPGFSLIEVLITLFILSFGMLGLAATQTQALRAQRHADAESQAVQRVGAMLERLRIDRHGALAGAYDQPCSDDPGNAASAQVSAWLTGLVSALPQAQGCIEVTGDDDVASAMVKVIWRSPRTSWSDDDGQRQYRLQTRL</sequence>
<dbReference type="OrthoDB" id="8547299at2"/>
<dbReference type="InterPro" id="IPR012902">
    <property type="entry name" value="N_methyl_site"/>
</dbReference>